<dbReference type="Gene3D" id="3.20.20.30">
    <property type="entry name" value="Luciferase-like domain"/>
    <property type="match status" value="1"/>
</dbReference>
<name>A0ABP9PR23_9PSEU</name>
<accession>A0ABP9PR23</accession>
<evidence type="ECO:0000256" key="4">
    <source>
        <dbReference type="ARBA" id="ARBA00023033"/>
    </source>
</evidence>
<dbReference type="Pfam" id="PF00296">
    <property type="entry name" value="Bac_luciferase"/>
    <property type="match status" value="1"/>
</dbReference>
<dbReference type="SUPFAM" id="SSF51679">
    <property type="entry name" value="Bacterial luciferase-like"/>
    <property type="match status" value="1"/>
</dbReference>
<dbReference type="InterPro" id="IPR050172">
    <property type="entry name" value="SsuD_RutA_monooxygenase"/>
</dbReference>
<gene>
    <name evidence="6" type="ORF">GCM10023321_16790</name>
</gene>
<comment type="caution">
    <text evidence="6">The sequence shown here is derived from an EMBL/GenBank/DDBJ whole genome shotgun (WGS) entry which is preliminary data.</text>
</comment>
<evidence type="ECO:0000259" key="5">
    <source>
        <dbReference type="Pfam" id="PF00296"/>
    </source>
</evidence>
<keyword evidence="1" id="KW-0285">Flavoprotein</keyword>
<keyword evidence="2" id="KW-0288">FMN</keyword>
<keyword evidence="7" id="KW-1185">Reference proteome</keyword>
<protein>
    <submittedName>
        <fullName evidence="6">LLM class flavin-dependent oxidoreductase</fullName>
    </submittedName>
</protein>
<keyword evidence="3" id="KW-0560">Oxidoreductase</keyword>
<proteinExistence type="predicted"/>
<dbReference type="EMBL" id="BAABJP010000007">
    <property type="protein sequence ID" value="GAA5150818.1"/>
    <property type="molecule type" value="Genomic_DNA"/>
</dbReference>
<dbReference type="PANTHER" id="PTHR42847">
    <property type="entry name" value="ALKANESULFONATE MONOOXYGENASE"/>
    <property type="match status" value="1"/>
</dbReference>
<organism evidence="6 7">
    <name type="scientific">Pseudonocardia eucalypti</name>
    <dbReference type="NCBI Taxonomy" id="648755"/>
    <lineage>
        <taxon>Bacteria</taxon>
        <taxon>Bacillati</taxon>
        <taxon>Actinomycetota</taxon>
        <taxon>Actinomycetes</taxon>
        <taxon>Pseudonocardiales</taxon>
        <taxon>Pseudonocardiaceae</taxon>
        <taxon>Pseudonocardia</taxon>
    </lineage>
</organism>
<feature type="domain" description="Luciferase-like" evidence="5">
    <location>
        <begin position="14"/>
        <end position="235"/>
    </location>
</feature>
<dbReference type="PANTHER" id="PTHR42847:SF4">
    <property type="entry name" value="ALKANESULFONATE MONOOXYGENASE-RELATED"/>
    <property type="match status" value="1"/>
</dbReference>
<evidence type="ECO:0000256" key="2">
    <source>
        <dbReference type="ARBA" id="ARBA00022643"/>
    </source>
</evidence>
<dbReference type="InterPro" id="IPR011251">
    <property type="entry name" value="Luciferase-like_dom"/>
</dbReference>
<evidence type="ECO:0000256" key="1">
    <source>
        <dbReference type="ARBA" id="ARBA00022630"/>
    </source>
</evidence>
<keyword evidence="4" id="KW-0503">Monooxygenase</keyword>
<reference evidence="7" key="1">
    <citation type="journal article" date="2019" name="Int. J. Syst. Evol. Microbiol.">
        <title>The Global Catalogue of Microorganisms (GCM) 10K type strain sequencing project: providing services to taxonomists for standard genome sequencing and annotation.</title>
        <authorList>
            <consortium name="The Broad Institute Genomics Platform"/>
            <consortium name="The Broad Institute Genome Sequencing Center for Infectious Disease"/>
            <person name="Wu L."/>
            <person name="Ma J."/>
        </authorList>
    </citation>
    <scope>NUCLEOTIDE SEQUENCE [LARGE SCALE GENOMIC DNA]</scope>
    <source>
        <strain evidence="7">JCM 18303</strain>
    </source>
</reference>
<evidence type="ECO:0000313" key="7">
    <source>
        <dbReference type="Proteomes" id="UP001428817"/>
    </source>
</evidence>
<dbReference type="RefSeq" id="WP_185064340.1">
    <property type="nucleotide sequence ID" value="NZ_BAABJP010000007.1"/>
</dbReference>
<dbReference type="InterPro" id="IPR036661">
    <property type="entry name" value="Luciferase-like_sf"/>
</dbReference>
<sequence>MDLGVGLPSTIPSASGADVLAWAREADAAGYASIGTLDRVVYGSHETIPTLAAAAAVTERVRLVTSIMIAPFRGNGTLLAKQLSTVDSFAAGRLTLGLAVGGRADDFIATGSDFENRGEVFDAQLEELADVWNGAPRGTAGPIGPAPVQYGGPPLLIGGMGAPTFRRLVRHGAGWISGGGGVDMFRQGADRARAAWAEAGREGAPRLAALAYYALGADARLLADTYIGDYYAFVGDYSSKIAEGALTSVNAIRETVDEFAEAGCDELLLFPCSPAVDQLHRLTEATQVAEV</sequence>
<evidence type="ECO:0000256" key="3">
    <source>
        <dbReference type="ARBA" id="ARBA00023002"/>
    </source>
</evidence>
<evidence type="ECO:0000313" key="6">
    <source>
        <dbReference type="EMBL" id="GAA5150818.1"/>
    </source>
</evidence>
<dbReference type="Proteomes" id="UP001428817">
    <property type="component" value="Unassembled WGS sequence"/>
</dbReference>